<dbReference type="CDD" id="cd04590">
    <property type="entry name" value="CBS_pair_CorC_HlyC_assoc"/>
    <property type="match status" value="1"/>
</dbReference>
<dbReference type="Pfam" id="PF03471">
    <property type="entry name" value="CorC_HlyC"/>
    <property type="match status" value="1"/>
</dbReference>
<dbReference type="EMBL" id="VSSQ01014296">
    <property type="protein sequence ID" value="MPM53354.1"/>
    <property type="molecule type" value="Genomic_DNA"/>
</dbReference>
<evidence type="ECO:0000313" key="4">
    <source>
        <dbReference type="EMBL" id="MPM53354.1"/>
    </source>
</evidence>
<dbReference type="InterPro" id="IPR000644">
    <property type="entry name" value="CBS_dom"/>
</dbReference>
<feature type="domain" description="CBS" evidence="3">
    <location>
        <begin position="47"/>
        <end position="107"/>
    </location>
</feature>
<dbReference type="SUPFAM" id="SSF54631">
    <property type="entry name" value="CBS-domain pair"/>
    <property type="match status" value="1"/>
</dbReference>
<dbReference type="SUPFAM" id="SSF56176">
    <property type="entry name" value="FAD-binding/transporter-associated domain-like"/>
    <property type="match status" value="1"/>
</dbReference>
<keyword evidence="1" id="KW-0677">Repeat</keyword>
<dbReference type="PANTHER" id="PTHR22777">
    <property type="entry name" value="HEMOLYSIN-RELATED"/>
    <property type="match status" value="1"/>
</dbReference>
<dbReference type="InterPro" id="IPR046342">
    <property type="entry name" value="CBS_dom_sf"/>
</dbReference>
<sequence length="196" mass="22232">MNNPKLYDYSRIPVYEDTVDNIIGILPVKTLLKHVIKGEKDINIRDLLYKPLFIPRNTEVLSLLDQFKADKIHIAVVIDEYGGTDGIVTMEDILELIVGDIFDETDEVEEEVEDEGNGTFIIDGTMNIDDFLDLIDYKKDVDTSYTTVGGFCQEFIEGFAKVGDQFDFGGYHFTVLEADDFSVEKIRVSKIVVIDD</sequence>
<dbReference type="AlphaFoldDB" id="A0A645AUW7"/>
<dbReference type="SMART" id="SM01091">
    <property type="entry name" value="CorC_HlyC"/>
    <property type="match status" value="1"/>
</dbReference>
<dbReference type="InterPro" id="IPR016169">
    <property type="entry name" value="FAD-bd_PCMH_sub2"/>
</dbReference>
<gene>
    <name evidence="4" type="primary">tlyC_2</name>
    <name evidence="4" type="ORF">SDC9_100121</name>
</gene>
<name>A0A645AUW7_9ZZZZ</name>
<keyword evidence="2" id="KW-0129">CBS domain</keyword>
<dbReference type="Gene3D" id="3.10.580.10">
    <property type="entry name" value="CBS-domain"/>
    <property type="match status" value="1"/>
</dbReference>
<evidence type="ECO:0000256" key="2">
    <source>
        <dbReference type="ARBA" id="ARBA00023122"/>
    </source>
</evidence>
<protein>
    <submittedName>
        <fullName evidence="4">Hemolysin C</fullName>
    </submittedName>
</protein>
<dbReference type="InterPro" id="IPR005170">
    <property type="entry name" value="Transptr-assoc_dom"/>
</dbReference>
<dbReference type="GO" id="GO:0050660">
    <property type="term" value="F:flavin adenine dinucleotide binding"/>
    <property type="evidence" value="ECO:0007669"/>
    <property type="project" value="InterPro"/>
</dbReference>
<comment type="caution">
    <text evidence="4">The sequence shown here is derived from an EMBL/GenBank/DDBJ whole genome shotgun (WGS) entry which is preliminary data.</text>
</comment>
<dbReference type="InterPro" id="IPR036318">
    <property type="entry name" value="FAD-bd_PCMH-like_sf"/>
</dbReference>
<organism evidence="4">
    <name type="scientific">bioreactor metagenome</name>
    <dbReference type="NCBI Taxonomy" id="1076179"/>
    <lineage>
        <taxon>unclassified sequences</taxon>
        <taxon>metagenomes</taxon>
        <taxon>ecological metagenomes</taxon>
    </lineage>
</organism>
<dbReference type="Gene3D" id="3.30.465.10">
    <property type="match status" value="1"/>
</dbReference>
<evidence type="ECO:0000256" key="1">
    <source>
        <dbReference type="ARBA" id="ARBA00022737"/>
    </source>
</evidence>
<accession>A0A645AUW7</accession>
<dbReference type="InterPro" id="IPR044751">
    <property type="entry name" value="Ion_transp-like_CBS"/>
</dbReference>
<proteinExistence type="predicted"/>
<reference evidence="4" key="1">
    <citation type="submission" date="2019-08" db="EMBL/GenBank/DDBJ databases">
        <authorList>
            <person name="Kucharzyk K."/>
            <person name="Murdoch R.W."/>
            <person name="Higgins S."/>
            <person name="Loffler F."/>
        </authorList>
    </citation>
    <scope>NUCLEOTIDE SEQUENCE</scope>
</reference>
<dbReference type="PROSITE" id="PS51371">
    <property type="entry name" value="CBS"/>
    <property type="match status" value="1"/>
</dbReference>
<dbReference type="GO" id="GO:0005886">
    <property type="term" value="C:plasma membrane"/>
    <property type="evidence" value="ECO:0007669"/>
    <property type="project" value="TreeGrafter"/>
</dbReference>
<dbReference type="PANTHER" id="PTHR22777:SF17">
    <property type="entry name" value="UPF0053 PROTEIN SLL0260"/>
    <property type="match status" value="1"/>
</dbReference>
<dbReference type="Pfam" id="PF00571">
    <property type="entry name" value="CBS"/>
    <property type="match status" value="1"/>
</dbReference>
<evidence type="ECO:0000259" key="3">
    <source>
        <dbReference type="PROSITE" id="PS51371"/>
    </source>
</evidence>